<reference evidence="1" key="1">
    <citation type="submission" date="2022-03" db="EMBL/GenBank/DDBJ databases">
        <authorList>
            <person name="Sayadi A."/>
        </authorList>
    </citation>
    <scope>NUCLEOTIDE SEQUENCE</scope>
</reference>
<comment type="caution">
    <text evidence="1">The sequence shown here is derived from an EMBL/GenBank/DDBJ whole genome shotgun (WGS) entry which is preliminary data.</text>
</comment>
<name>A0A9P0K0B6_ACAOB</name>
<dbReference type="EMBL" id="CAKOFQ010006704">
    <property type="protein sequence ID" value="CAH1962915.1"/>
    <property type="molecule type" value="Genomic_DNA"/>
</dbReference>
<evidence type="ECO:0000313" key="1">
    <source>
        <dbReference type="EMBL" id="CAH1962915.1"/>
    </source>
</evidence>
<keyword evidence="2" id="KW-1185">Reference proteome</keyword>
<proteinExistence type="predicted"/>
<dbReference type="Proteomes" id="UP001152888">
    <property type="component" value="Unassembled WGS sequence"/>
</dbReference>
<protein>
    <submittedName>
        <fullName evidence="1">Uncharacterized protein</fullName>
    </submittedName>
</protein>
<evidence type="ECO:0000313" key="2">
    <source>
        <dbReference type="Proteomes" id="UP001152888"/>
    </source>
</evidence>
<organism evidence="1 2">
    <name type="scientific">Acanthoscelides obtectus</name>
    <name type="common">Bean weevil</name>
    <name type="synonym">Bruchus obtectus</name>
    <dbReference type="NCBI Taxonomy" id="200917"/>
    <lineage>
        <taxon>Eukaryota</taxon>
        <taxon>Metazoa</taxon>
        <taxon>Ecdysozoa</taxon>
        <taxon>Arthropoda</taxon>
        <taxon>Hexapoda</taxon>
        <taxon>Insecta</taxon>
        <taxon>Pterygota</taxon>
        <taxon>Neoptera</taxon>
        <taxon>Endopterygota</taxon>
        <taxon>Coleoptera</taxon>
        <taxon>Polyphaga</taxon>
        <taxon>Cucujiformia</taxon>
        <taxon>Chrysomeloidea</taxon>
        <taxon>Chrysomelidae</taxon>
        <taxon>Bruchinae</taxon>
        <taxon>Bruchini</taxon>
        <taxon>Acanthoscelides</taxon>
    </lineage>
</organism>
<gene>
    <name evidence="1" type="ORF">ACAOBT_LOCUS4916</name>
</gene>
<sequence length="43" mass="4863">MRNILPIFSRYITFLSNKILLGTVCSFVTVADRRFLSHNSSSG</sequence>
<accession>A0A9P0K0B6</accession>
<dbReference type="AlphaFoldDB" id="A0A9P0K0B6"/>